<dbReference type="GO" id="GO:0051287">
    <property type="term" value="F:NAD binding"/>
    <property type="evidence" value="ECO:0007669"/>
    <property type="project" value="InterPro"/>
</dbReference>
<comment type="subcellular location">
    <subcellularLocation>
        <location evidence="5">Cytoplasm</location>
    </subcellularLocation>
</comment>
<comment type="pathway">
    <text evidence="5">Cofactor biosynthesis; pyridoxine 5'-phosphate biosynthesis; pyridoxine 5'-phosphate from D-erythrose 4-phosphate: step 2/5.</text>
</comment>
<dbReference type="EC" id="1.1.1.290" evidence="5"/>
<evidence type="ECO:0000313" key="9">
    <source>
        <dbReference type="EMBL" id="RLV59320.1"/>
    </source>
</evidence>
<dbReference type="CDD" id="cd12158">
    <property type="entry name" value="ErythrP_dh"/>
    <property type="match status" value="1"/>
</dbReference>
<comment type="subunit">
    <text evidence="5">Homodimer.</text>
</comment>
<gene>
    <name evidence="5" type="primary">pdxB</name>
    <name evidence="9" type="ORF">D5018_12560</name>
</gene>
<dbReference type="UniPathway" id="UPA00244">
    <property type="reaction ID" value="UER00310"/>
</dbReference>
<keyword evidence="4 5" id="KW-0664">Pyridoxine biosynthesis</keyword>
<dbReference type="InterPro" id="IPR029753">
    <property type="entry name" value="D-isomer_DH_CS"/>
</dbReference>
<evidence type="ECO:0000256" key="4">
    <source>
        <dbReference type="ARBA" id="ARBA00023096"/>
    </source>
</evidence>
<dbReference type="InterPro" id="IPR006140">
    <property type="entry name" value="D-isomer_DH_NAD-bd"/>
</dbReference>
<dbReference type="Pfam" id="PF00389">
    <property type="entry name" value="2-Hacid_dh"/>
    <property type="match status" value="1"/>
</dbReference>
<dbReference type="PANTHER" id="PTHR42938:SF9">
    <property type="entry name" value="FORMATE DEHYDROGENASE 1"/>
    <property type="match status" value="1"/>
</dbReference>
<dbReference type="Pfam" id="PF02826">
    <property type="entry name" value="2-Hacid_dh_C"/>
    <property type="match status" value="1"/>
</dbReference>
<dbReference type="RefSeq" id="WP_121839350.1">
    <property type="nucleotide sequence ID" value="NZ_ML014786.1"/>
</dbReference>
<organism evidence="9 10">
    <name type="scientific">Parashewanella curva</name>
    <dbReference type="NCBI Taxonomy" id="2338552"/>
    <lineage>
        <taxon>Bacteria</taxon>
        <taxon>Pseudomonadati</taxon>
        <taxon>Pseudomonadota</taxon>
        <taxon>Gammaproteobacteria</taxon>
        <taxon>Alteromonadales</taxon>
        <taxon>Shewanellaceae</taxon>
        <taxon>Parashewanella</taxon>
    </lineage>
</organism>
<dbReference type="InterPro" id="IPR020921">
    <property type="entry name" value="Erythronate-4-P_DHase"/>
</dbReference>
<feature type="active site" evidence="5">
    <location>
        <position position="209"/>
    </location>
</feature>
<feature type="domain" description="D-isomer specific 2-hydroxyacid dehydrogenase catalytic" evidence="6">
    <location>
        <begin position="12"/>
        <end position="279"/>
    </location>
</feature>
<feature type="binding site" evidence="5">
    <location>
        <position position="233"/>
    </location>
    <ligand>
        <name>NAD(+)</name>
        <dbReference type="ChEBI" id="CHEBI:57540"/>
    </ligand>
</feature>
<keyword evidence="10" id="KW-1185">Reference proteome</keyword>
<dbReference type="Proteomes" id="UP000281474">
    <property type="component" value="Unassembled WGS sequence"/>
</dbReference>
<dbReference type="Pfam" id="PF11890">
    <property type="entry name" value="DUF3410"/>
    <property type="match status" value="1"/>
</dbReference>
<feature type="active site" description="Proton donor" evidence="5">
    <location>
        <position position="255"/>
    </location>
</feature>
<comment type="function">
    <text evidence="5">Catalyzes the oxidation of erythronate-4-phosphate to 3-hydroxy-2-oxo-4-phosphonooxybutanoate.</text>
</comment>
<dbReference type="AlphaFoldDB" id="A0A3L8PVD5"/>
<evidence type="ECO:0000256" key="1">
    <source>
        <dbReference type="ARBA" id="ARBA00022490"/>
    </source>
</evidence>
<feature type="domain" description="Erythronate-4-phosphate dehydrogenase dimerisation" evidence="8">
    <location>
        <begin position="290"/>
        <end position="369"/>
    </location>
</feature>
<feature type="binding site" evidence="5">
    <location>
        <position position="259"/>
    </location>
    <ligand>
        <name>substrate</name>
    </ligand>
</feature>
<comment type="similarity">
    <text evidence="5">Belongs to the D-isomer specific 2-hydroxyacid dehydrogenase family. PdxB subfamily.</text>
</comment>
<evidence type="ECO:0000259" key="6">
    <source>
        <dbReference type="Pfam" id="PF00389"/>
    </source>
</evidence>
<feature type="binding site" evidence="5">
    <location>
        <position position="147"/>
    </location>
    <ligand>
        <name>NAD(+)</name>
        <dbReference type="ChEBI" id="CHEBI:57540"/>
    </ligand>
</feature>
<dbReference type="SUPFAM" id="SSF51735">
    <property type="entry name" value="NAD(P)-binding Rossmann-fold domains"/>
    <property type="match status" value="1"/>
</dbReference>
<keyword evidence="3 5" id="KW-0520">NAD</keyword>
<evidence type="ECO:0000256" key="3">
    <source>
        <dbReference type="ARBA" id="ARBA00023027"/>
    </source>
</evidence>
<dbReference type="GO" id="GO:0046983">
    <property type="term" value="F:protein dimerization activity"/>
    <property type="evidence" value="ECO:0007669"/>
    <property type="project" value="InterPro"/>
</dbReference>
<dbReference type="PANTHER" id="PTHR42938">
    <property type="entry name" value="FORMATE DEHYDROGENASE 1"/>
    <property type="match status" value="1"/>
</dbReference>
<dbReference type="OrthoDB" id="9770208at2"/>
<dbReference type="Gene3D" id="3.40.50.720">
    <property type="entry name" value="NAD(P)-binding Rossmann-like Domain"/>
    <property type="match status" value="2"/>
</dbReference>
<dbReference type="EMBL" id="QZEI01000037">
    <property type="protein sequence ID" value="RLV59320.1"/>
    <property type="molecule type" value="Genomic_DNA"/>
</dbReference>
<protein>
    <recommendedName>
        <fullName evidence="5">Erythronate-4-phosphate dehydrogenase</fullName>
        <ecNumber evidence="5">1.1.1.290</ecNumber>
    </recommendedName>
</protein>
<evidence type="ECO:0000259" key="7">
    <source>
        <dbReference type="Pfam" id="PF02826"/>
    </source>
</evidence>
<keyword evidence="1 5" id="KW-0963">Cytoplasm</keyword>
<sequence length="375" mass="41944">MKIIADANMPFAEELFQQFGDVHKLDGRSMTADDVKDADILLVRSVTTVNSSLLAANSKLKFVGTATIGTDHIDQDFLKSKNIEFSNAPGCNAIAVGEYAFTTMLELAHKYGEVLKDKTVGIVGAGNTGSALEKCLKAYGVNTLLCDPIKAEQGEPRKFVSLEAVIEGADVISLHVPLTKEGEHKTFHLLDEAKLKQLKHNAWLLNCCRGEVIDNQALTRVKKYREDIKLVLDVWEGEPYPIEALIPTVDFATPHIAGYSVEGKARGTFMLYEKVCQLLSKPVKTSISQLLPEFFISKVQLDANLTQLDLLRLMRLVYDISDDDRSFRQLDFSNKEFDVMRKAHKHRRECSALTISSVEESQNWLFELGFSREQA</sequence>
<comment type="caution">
    <text evidence="5">Lacks conserved residue(s) required for the propagation of feature annotation.</text>
</comment>
<comment type="caution">
    <text evidence="9">The sequence shown here is derived from an EMBL/GenBank/DDBJ whole genome shotgun (WGS) entry which is preliminary data.</text>
</comment>
<evidence type="ECO:0000259" key="8">
    <source>
        <dbReference type="Pfam" id="PF11890"/>
    </source>
</evidence>
<dbReference type="InterPro" id="IPR036291">
    <property type="entry name" value="NAD(P)-bd_dom_sf"/>
</dbReference>
<dbReference type="SUPFAM" id="SSF52283">
    <property type="entry name" value="Formate/glycerate dehydrogenase catalytic domain-like"/>
    <property type="match status" value="1"/>
</dbReference>
<feature type="binding site" evidence="5">
    <location>
        <position position="258"/>
    </location>
    <ligand>
        <name>NAD(+)</name>
        <dbReference type="ChEBI" id="CHEBI:57540"/>
    </ligand>
</feature>
<comment type="catalytic activity">
    <reaction evidence="5">
        <text>4-phospho-D-erythronate + NAD(+) = (R)-3-hydroxy-2-oxo-4-phosphooxybutanoate + NADH + H(+)</text>
        <dbReference type="Rhea" id="RHEA:18829"/>
        <dbReference type="ChEBI" id="CHEBI:15378"/>
        <dbReference type="ChEBI" id="CHEBI:57540"/>
        <dbReference type="ChEBI" id="CHEBI:57945"/>
        <dbReference type="ChEBI" id="CHEBI:58538"/>
        <dbReference type="ChEBI" id="CHEBI:58766"/>
        <dbReference type="EC" id="1.1.1.290"/>
    </reaction>
</comment>
<name>A0A3L8PVD5_9GAMM</name>
<feature type="binding site" evidence="5">
    <location>
        <position position="45"/>
    </location>
    <ligand>
        <name>substrate</name>
    </ligand>
</feature>
<dbReference type="GO" id="GO:0036001">
    <property type="term" value="P:'de novo' pyridoxal 5'-phosphate biosynthetic process"/>
    <property type="evidence" value="ECO:0007669"/>
    <property type="project" value="TreeGrafter"/>
</dbReference>
<keyword evidence="2 5" id="KW-0560">Oxidoreductase</keyword>
<evidence type="ECO:0000256" key="5">
    <source>
        <dbReference type="HAMAP-Rule" id="MF_01825"/>
    </source>
</evidence>
<dbReference type="Gene3D" id="3.30.1370.170">
    <property type="match status" value="1"/>
</dbReference>
<accession>A0A3L8PVD5</accession>
<reference evidence="9 10" key="1">
    <citation type="submission" date="2018-09" db="EMBL/GenBank/DDBJ databases">
        <title>Phylogeny of the Shewanellaceae, and recommendation for two new genera, Pseudoshewanella and Parashewanella.</title>
        <authorList>
            <person name="Wang G."/>
        </authorList>
    </citation>
    <scope>NUCLEOTIDE SEQUENCE [LARGE SCALE GENOMIC DNA]</scope>
    <source>
        <strain evidence="9 10">C51</strain>
    </source>
</reference>
<dbReference type="InterPro" id="IPR024531">
    <property type="entry name" value="Erythronate-4-P_DHase_dimer"/>
</dbReference>
<evidence type="ECO:0000256" key="2">
    <source>
        <dbReference type="ARBA" id="ARBA00023002"/>
    </source>
</evidence>
<dbReference type="InterPro" id="IPR038251">
    <property type="entry name" value="PdxB_dimer_sf"/>
</dbReference>
<evidence type="ECO:0000313" key="10">
    <source>
        <dbReference type="Proteomes" id="UP000281474"/>
    </source>
</evidence>
<dbReference type="GO" id="GO:0033711">
    <property type="term" value="F:4-phosphoerythronate dehydrogenase activity"/>
    <property type="evidence" value="ECO:0007669"/>
    <property type="project" value="UniProtKB-EC"/>
</dbReference>
<dbReference type="GO" id="GO:0005829">
    <property type="term" value="C:cytosol"/>
    <property type="evidence" value="ECO:0007669"/>
    <property type="project" value="TreeGrafter"/>
</dbReference>
<dbReference type="HAMAP" id="MF_01825">
    <property type="entry name" value="PdxB"/>
    <property type="match status" value="1"/>
</dbReference>
<feature type="domain" description="D-isomer specific 2-hydroxyacid dehydrogenase NAD-binding" evidence="7">
    <location>
        <begin position="110"/>
        <end position="257"/>
    </location>
</feature>
<proteinExistence type="inferred from homology"/>
<dbReference type="GO" id="GO:0008615">
    <property type="term" value="P:pyridoxine biosynthetic process"/>
    <property type="evidence" value="ECO:0007669"/>
    <property type="project" value="UniProtKB-UniRule"/>
</dbReference>
<feature type="binding site" evidence="5">
    <location>
        <position position="67"/>
    </location>
    <ligand>
        <name>substrate</name>
    </ligand>
</feature>
<dbReference type="PROSITE" id="PS00671">
    <property type="entry name" value="D_2_HYDROXYACID_DH_3"/>
    <property type="match status" value="1"/>
</dbReference>
<feature type="active site" evidence="5">
    <location>
        <position position="238"/>
    </location>
</feature>
<dbReference type="InterPro" id="IPR006139">
    <property type="entry name" value="D-isomer_2_OHA_DH_cat_dom"/>
</dbReference>